<dbReference type="RefSeq" id="WP_024030074.1">
    <property type="nucleotide sequence ID" value="NZ_ALAN01000107.1"/>
</dbReference>
<evidence type="ECO:0000313" key="2">
    <source>
        <dbReference type="EMBL" id="ETI67050.1"/>
    </source>
</evidence>
<keyword evidence="1" id="KW-0472">Membrane</keyword>
<evidence type="ECO:0008006" key="4">
    <source>
        <dbReference type="Google" id="ProtNLM"/>
    </source>
</evidence>
<evidence type="ECO:0000256" key="1">
    <source>
        <dbReference type="SAM" id="Phobius"/>
    </source>
</evidence>
<protein>
    <recommendedName>
        <fullName evidence="4">DZANK-type domain-containing protein</fullName>
    </recommendedName>
</protein>
<gene>
    <name evidence="2" type="ORF">BAVI_19529</name>
</gene>
<feature type="transmembrane region" description="Helical" evidence="1">
    <location>
        <begin position="99"/>
        <end position="117"/>
    </location>
</feature>
<keyword evidence="1" id="KW-0812">Transmembrane</keyword>
<proteinExistence type="predicted"/>
<organism evidence="2 3">
    <name type="scientific">Neobacillus vireti LMG 21834</name>
    <dbReference type="NCBI Taxonomy" id="1131730"/>
    <lineage>
        <taxon>Bacteria</taxon>
        <taxon>Bacillati</taxon>
        <taxon>Bacillota</taxon>
        <taxon>Bacilli</taxon>
        <taxon>Bacillales</taxon>
        <taxon>Bacillaceae</taxon>
        <taxon>Neobacillus</taxon>
    </lineage>
</organism>
<comment type="caution">
    <text evidence="2">The sequence shown here is derived from an EMBL/GenBank/DDBJ whole genome shotgun (WGS) entry which is preliminary data.</text>
</comment>
<sequence length="217" mass="23815">MIKCISCHQEIEKGKFCGYCGASQVCLQCEHELSETSIFCSNCGAKRNDPSHLDHMSAPPVSQPNPFGPGYMQPIPASPNSGHLSDSIKIWINKIGKRNLYIIGGIIIALIVVVNMLNGGNSPKKVVENFIKAVDAGNMKKAAQYVDPKLPWNANAASKPAGASIKIRSIVEMQQTEDYAKLKVEADMKPKPLRGNPETIIFELKKINGKWYISDMD</sequence>
<reference evidence="2 3" key="1">
    <citation type="journal article" date="2014" name="Environ. Microbiol.">
        <title>The nitrate-ammonifying and nosZ-carrying bacterium Bacillus vireti is a potent source and sink for nitric and nitrous oxide under high nitrate conditions.</title>
        <authorList>
            <person name="Mania D."/>
            <person name="Heylen K."/>
            <person name="van Spanning R.J."/>
            <person name="Frostegard A."/>
        </authorList>
    </citation>
    <scope>NUCLEOTIDE SEQUENCE [LARGE SCALE GENOMIC DNA]</scope>
    <source>
        <strain evidence="2 3">LMG 21834</strain>
    </source>
</reference>
<dbReference type="EMBL" id="ALAN01000107">
    <property type="protein sequence ID" value="ETI67050.1"/>
    <property type="molecule type" value="Genomic_DNA"/>
</dbReference>
<name>A0AB94IJ58_9BACI</name>
<accession>A0AB94IJ58</accession>
<keyword evidence="3" id="KW-1185">Reference proteome</keyword>
<evidence type="ECO:0000313" key="3">
    <source>
        <dbReference type="Proteomes" id="UP000018877"/>
    </source>
</evidence>
<dbReference type="Proteomes" id="UP000018877">
    <property type="component" value="Unassembled WGS sequence"/>
</dbReference>
<keyword evidence="1" id="KW-1133">Transmembrane helix</keyword>
<dbReference type="AlphaFoldDB" id="A0AB94IJ58"/>